<proteinExistence type="inferred from homology"/>
<dbReference type="SFLD" id="SFLDG01135">
    <property type="entry name" value="C1.5.6:_HAD__Beta-PGM__Phospha"/>
    <property type="match status" value="1"/>
</dbReference>
<dbReference type="InterPro" id="IPR023198">
    <property type="entry name" value="PGP-like_dom2"/>
</dbReference>
<dbReference type="HAMAP" id="MF_01375">
    <property type="entry name" value="PhnX"/>
    <property type="match status" value="1"/>
</dbReference>
<dbReference type="InterPro" id="IPR036412">
    <property type="entry name" value="HAD-like_sf"/>
</dbReference>
<dbReference type="GeneID" id="83057164"/>
<keyword evidence="1" id="KW-0378">Hydrolase</keyword>
<dbReference type="EMBL" id="CP016757">
    <property type="protein sequence ID" value="ANZ44455.1"/>
    <property type="molecule type" value="Genomic_DNA"/>
</dbReference>
<dbReference type="GO" id="GO:0008967">
    <property type="term" value="F:phosphoglycolate phosphatase activity"/>
    <property type="evidence" value="ECO:0007669"/>
    <property type="project" value="TreeGrafter"/>
</dbReference>
<evidence type="ECO:0000313" key="2">
    <source>
        <dbReference type="Proteomes" id="UP000093044"/>
    </source>
</evidence>
<sequence>MTNCRKIKCVILDWAGTTVDFGSMAPLKVFSEIFEQRGLRLEMEELRAPMGMPKLEHIRELLKMERPAWLFREKYGRAPTDDDALGIYAAFEPALMNILHNFAEPIEGVCAAVRELREAGIKIGSTTGYTREMMDVIEPLAKAAGYAPDCVVTPDEVAGGRPAPWMIFKNMERLGVYPPCAVVKAGDTAADIREGKNAGVISVGILKGSSELGLTASEFGALSAEEIEDRKQAARERFYLAGADYVLESITELPAFVKEIGKDERE</sequence>
<dbReference type="STRING" id="1197717.BED41_04755"/>
<name>A0A1B2I391_9BACT</name>
<dbReference type="PANTHER" id="PTHR43434">
    <property type="entry name" value="PHOSPHOGLYCOLATE PHOSPHATASE"/>
    <property type="match status" value="1"/>
</dbReference>
<dbReference type="PANTHER" id="PTHR43434:SF19">
    <property type="entry name" value="PHOSPHONOACETALDEHYDE HYDROLASE"/>
    <property type="match status" value="1"/>
</dbReference>
<dbReference type="Proteomes" id="UP000093044">
    <property type="component" value="Chromosome"/>
</dbReference>
<dbReference type="RefSeq" id="WP_066743606.1">
    <property type="nucleotide sequence ID" value="NZ_CP016757.1"/>
</dbReference>
<dbReference type="GO" id="GO:0006281">
    <property type="term" value="P:DNA repair"/>
    <property type="evidence" value="ECO:0007669"/>
    <property type="project" value="TreeGrafter"/>
</dbReference>
<dbReference type="Gene3D" id="3.40.50.1000">
    <property type="entry name" value="HAD superfamily/HAD-like"/>
    <property type="match status" value="1"/>
</dbReference>
<dbReference type="SFLD" id="SFLDG01129">
    <property type="entry name" value="C1.5:_HAD__Beta-PGM__Phosphata"/>
    <property type="match status" value="1"/>
</dbReference>
<dbReference type="GO" id="GO:0005829">
    <property type="term" value="C:cytosol"/>
    <property type="evidence" value="ECO:0007669"/>
    <property type="project" value="TreeGrafter"/>
</dbReference>
<reference evidence="1" key="1">
    <citation type="submission" date="2016-08" db="EMBL/GenBank/DDBJ databases">
        <title>Complete genome of Cloacibacillus porcorum.</title>
        <authorList>
            <person name="Looft T."/>
            <person name="Bayles D.O."/>
            <person name="Alt D.P."/>
        </authorList>
    </citation>
    <scope>NUCLEOTIDE SEQUENCE [LARGE SCALE GENOMIC DNA]</scope>
    <source>
        <strain evidence="1">CL-84</strain>
    </source>
</reference>
<organism evidence="1 2">
    <name type="scientific">Cloacibacillus porcorum</name>
    <dbReference type="NCBI Taxonomy" id="1197717"/>
    <lineage>
        <taxon>Bacteria</taxon>
        <taxon>Thermotogati</taxon>
        <taxon>Synergistota</taxon>
        <taxon>Synergistia</taxon>
        <taxon>Synergistales</taxon>
        <taxon>Synergistaceae</taxon>
        <taxon>Cloacibacillus</taxon>
    </lineage>
</organism>
<dbReference type="InterPro" id="IPR050155">
    <property type="entry name" value="HAD-like_hydrolase_sf"/>
</dbReference>
<evidence type="ECO:0000313" key="1">
    <source>
        <dbReference type="EMBL" id="ANZ44455.1"/>
    </source>
</evidence>
<dbReference type="OrthoDB" id="5504491at2"/>
<dbReference type="AlphaFoldDB" id="A0A1B2I391"/>
<keyword evidence="2" id="KW-1185">Reference proteome</keyword>
<dbReference type="GO" id="GO:0050194">
    <property type="term" value="F:phosphonoacetaldehyde hydrolase activity"/>
    <property type="evidence" value="ECO:0007669"/>
    <property type="project" value="InterPro"/>
</dbReference>
<dbReference type="InterPro" id="IPR023214">
    <property type="entry name" value="HAD_sf"/>
</dbReference>
<dbReference type="KEGG" id="cpor:BED41_04755"/>
<dbReference type="InterPro" id="IPR006323">
    <property type="entry name" value="Phosphonoacetald_hydro"/>
</dbReference>
<dbReference type="NCBIfam" id="TIGR01422">
    <property type="entry name" value="phosphonatase"/>
    <property type="match status" value="1"/>
</dbReference>
<gene>
    <name evidence="1" type="ORF">BED41_04755</name>
</gene>
<accession>A0A1B2I391</accession>
<dbReference type="SUPFAM" id="SSF56784">
    <property type="entry name" value="HAD-like"/>
    <property type="match status" value="1"/>
</dbReference>
<dbReference type="GO" id="GO:0019700">
    <property type="term" value="P:organic phosphonate catabolic process"/>
    <property type="evidence" value="ECO:0007669"/>
    <property type="project" value="InterPro"/>
</dbReference>
<dbReference type="Pfam" id="PF00702">
    <property type="entry name" value="Hydrolase"/>
    <property type="match status" value="1"/>
</dbReference>
<dbReference type="SFLD" id="SFLDS00003">
    <property type="entry name" value="Haloacid_Dehalogenase"/>
    <property type="match status" value="1"/>
</dbReference>
<dbReference type="Gene3D" id="1.10.150.240">
    <property type="entry name" value="Putative phosphatase, domain 2"/>
    <property type="match status" value="1"/>
</dbReference>
<protein>
    <submittedName>
        <fullName evidence="1">Phosphonoacetaldehyde hydrolase</fullName>
    </submittedName>
</protein>